<keyword evidence="5" id="KW-0430">Lectin</keyword>
<dbReference type="VEuPathDB" id="FungiDB:SPPG_01093"/>
<dbReference type="GO" id="GO:0005789">
    <property type="term" value="C:endoplasmic reticulum membrane"/>
    <property type="evidence" value="ECO:0007669"/>
    <property type="project" value="UniProtKB-SubCell"/>
</dbReference>
<dbReference type="SUPFAM" id="SSF50911">
    <property type="entry name" value="Mannose 6-phosphate receptor domain"/>
    <property type="match status" value="1"/>
</dbReference>
<comment type="subcellular location">
    <subcellularLocation>
        <location evidence="1">Endoplasmic reticulum membrane</location>
        <topology evidence="1">Peripheral membrane protein</topology>
        <orientation evidence="1">Lumenal side</orientation>
    </subcellularLocation>
</comment>
<keyword evidence="7" id="KW-1015">Disulfide bond</keyword>
<dbReference type="GeneID" id="27684779"/>
<name>A0A0L0HRB4_SPIPD</name>
<feature type="signal peptide" evidence="9">
    <location>
        <begin position="1"/>
        <end position="18"/>
    </location>
</feature>
<dbReference type="EMBL" id="KQ257451">
    <property type="protein sequence ID" value="KND03617.1"/>
    <property type="molecule type" value="Genomic_DNA"/>
</dbReference>
<dbReference type="InterPro" id="IPR009011">
    <property type="entry name" value="Man6P_isomerase_rcpt-bd_dom_sf"/>
</dbReference>
<dbReference type="GO" id="GO:0005788">
    <property type="term" value="C:endoplasmic reticulum lumen"/>
    <property type="evidence" value="ECO:0007669"/>
    <property type="project" value="TreeGrafter"/>
</dbReference>
<comment type="similarity">
    <text evidence="2">Belongs to the OS-9 family.</text>
</comment>
<feature type="compositionally biased region" description="Basic and acidic residues" evidence="8">
    <location>
        <begin position="456"/>
        <end position="470"/>
    </location>
</feature>
<keyword evidence="12" id="KW-1185">Reference proteome</keyword>
<dbReference type="Gene3D" id="2.70.130.10">
    <property type="entry name" value="Mannose-6-phosphate receptor binding domain"/>
    <property type="match status" value="1"/>
</dbReference>
<evidence type="ECO:0000256" key="9">
    <source>
        <dbReference type="SAM" id="SignalP"/>
    </source>
</evidence>
<keyword evidence="6" id="KW-0256">Endoplasmic reticulum</keyword>
<dbReference type="GO" id="GO:0030970">
    <property type="term" value="P:retrograde protein transport, ER to cytosol"/>
    <property type="evidence" value="ECO:0007669"/>
    <property type="project" value="TreeGrafter"/>
</dbReference>
<keyword evidence="4 9" id="KW-0732">Signal</keyword>
<dbReference type="Pfam" id="PF07915">
    <property type="entry name" value="PRKCSH"/>
    <property type="match status" value="1"/>
</dbReference>
<dbReference type="InParanoid" id="A0A0L0HRB4"/>
<evidence type="ECO:0000256" key="5">
    <source>
        <dbReference type="ARBA" id="ARBA00022734"/>
    </source>
</evidence>
<feature type="region of interest" description="Disordered" evidence="8">
    <location>
        <begin position="451"/>
        <end position="497"/>
    </location>
</feature>
<feature type="compositionally biased region" description="Basic and acidic residues" evidence="8">
    <location>
        <begin position="477"/>
        <end position="497"/>
    </location>
</feature>
<dbReference type="InterPro" id="IPR012913">
    <property type="entry name" value="OS9-like_dom"/>
</dbReference>
<evidence type="ECO:0000259" key="10">
    <source>
        <dbReference type="PROSITE" id="PS51914"/>
    </source>
</evidence>
<dbReference type="Proteomes" id="UP000053201">
    <property type="component" value="Unassembled WGS sequence"/>
</dbReference>
<evidence type="ECO:0000256" key="2">
    <source>
        <dbReference type="ARBA" id="ARBA00009918"/>
    </source>
</evidence>
<sequence>MRASTCFALALFLGAAHASPSVVSPSERVSHAFVYSDNVLSLGGYRITVDEGDGTHFLSESEALELEKTNPQVLLFPFRRGPHLPVPSATIPKYFLCKLPSPTSSTSSLVRQPLETLNPQLYRSKVEKTLVALSSLANECLSYTQGWWSYEYCHLQKIRQYHSFTGKLARHPLLDYVLGTPPKSMLRYDPSPFASVSLVEFDDEGRHYLRMRWGGGTLCEVTGKPRHIEVQFHCCPDEHISSVREMAVCNYVMIIHTHRVCKLSWFQPGPQVVERNVKLGVIKCQPVLTDEEKNARLLETTEMPIVQFPSRDAAPTSKDPLQEPLEDSDRSSSVTAPKTAPLELADTYEETDPLQELLDTVMFNAEGDALTDEEDLLHKYDDLLRDLDFDGEEGDEAERLRKRDAVLGLLEEELENMREELYHLWGAIGDDEEQAHRGKSEQNVRRARAGAVAEAGEERGERLEIIRINEAEGGQRPGDEPPGRERQGPPPRHAGEL</sequence>
<feature type="region of interest" description="Disordered" evidence="8">
    <location>
        <begin position="306"/>
        <end position="346"/>
    </location>
</feature>
<evidence type="ECO:0000313" key="12">
    <source>
        <dbReference type="Proteomes" id="UP000053201"/>
    </source>
</evidence>
<feature type="chain" id="PRO_5005540118" description="Protein OS-9 homolog" evidence="9">
    <location>
        <begin position="19"/>
        <end position="497"/>
    </location>
</feature>
<gene>
    <name evidence="11" type="ORF">SPPG_01093</name>
</gene>
<dbReference type="InterPro" id="IPR044865">
    <property type="entry name" value="MRH_dom"/>
</dbReference>
<evidence type="ECO:0000256" key="6">
    <source>
        <dbReference type="ARBA" id="ARBA00022824"/>
    </source>
</evidence>
<feature type="domain" description="MRH" evidence="10">
    <location>
        <begin position="138"/>
        <end position="263"/>
    </location>
</feature>
<dbReference type="GO" id="GO:0030246">
    <property type="term" value="F:carbohydrate binding"/>
    <property type="evidence" value="ECO:0007669"/>
    <property type="project" value="UniProtKB-KW"/>
</dbReference>
<dbReference type="RefSeq" id="XP_016611656.1">
    <property type="nucleotide sequence ID" value="XM_016749411.1"/>
</dbReference>
<evidence type="ECO:0000313" key="11">
    <source>
        <dbReference type="EMBL" id="KND03617.1"/>
    </source>
</evidence>
<proteinExistence type="inferred from homology"/>
<accession>A0A0L0HRB4</accession>
<dbReference type="GO" id="GO:0030968">
    <property type="term" value="P:endoplasmic reticulum unfolded protein response"/>
    <property type="evidence" value="ECO:0007669"/>
    <property type="project" value="InterPro"/>
</dbReference>
<evidence type="ECO:0000256" key="8">
    <source>
        <dbReference type="SAM" id="MobiDB-lite"/>
    </source>
</evidence>
<evidence type="ECO:0000256" key="3">
    <source>
        <dbReference type="ARBA" id="ARBA00018727"/>
    </source>
</evidence>
<dbReference type="STRING" id="645134.A0A0L0HRB4"/>
<evidence type="ECO:0000256" key="4">
    <source>
        <dbReference type="ARBA" id="ARBA00022729"/>
    </source>
</evidence>
<dbReference type="PANTHER" id="PTHR15414:SF0">
    <property type="entry name" value="ENDOPLASMIC RETICULUM LECTIN 1"/>
    <property type="match status" value="1"/>
</dbReference>
<dbReference type="InterPro" id="IPR045149">
    <property type="entry name" value="OS-9-like"/>
</dbReference>
<dbReference type="PANTHER" id="PTHR15414">
    <property type="entry name" value="OS-9-RELATED"/>
    <property type="match status" value="1"/>
</dbReference>
<dbReference type="OMA" id="REHTSKA"/>
<evidence type="ECO:0000256" key="7">
    <source>
        <dbReference type="ARBA" id="ARBA00023157"/>
    </source>
</evidence>
<dbReference type="OrthoDB" id="448954at2759"/>
<dbReference type="FunCoup" id="A0A0L0HRB4">
    <property type="interactions" value="97"/>
</dbReference>
<protein>
    <recommendedName>
        <fullName evidence="3">Protein OS-9 homolog</fullName>
    </recommendedName>
</protein>
<organism evidence="11 12">
    <name type="scientific">Spizellomyces punctatus (strain DAOM BR117)</name>
    <dbReference type="NCBI Taxonomy" id="645134"/>
    <lineage>
        <taxon>Eukaryota</taxon>
        <taxon>Fungi</taxon>
        <taxon>Fungi incertae sedis</taxon>
        <taxon>Chytridiomycota</taxon>
        <taxon>Chytridiomycota incertae sedis</taxon>
        <taxon>Chytridiomycetes</taxon>
        <taxon>Spizellomycetales</taxon>
        <taxon>Spizellomycetaceae</taxon>
        <taxon>Spizellomyces</taxon>
    </lineage>
</organism>
<dbReference type="PROSITE" id="PS51914">
    <property type="entry name" value="MRH"/>
    <property type="match status" value="1"/>
</dbReference>
<dbReference type="AlphaFoldDB" id="A0A0L0HRB4"/>
<evidence type="ECO:0000256" key="1">
    <source>
        <dbReference type="ARBA" id="ARBA00004367"/>
    </source>
</evidence>
<reference evidence="11 12" key="1">
    <citation type="submission" date="2009-08" db="EMBL/GenBank/DDBJ databases">
        <title>The Genome Sequence of Spizellomyces punctatus strain DAOM BR117.</title>
        <authorList>
            <consortium name="The Broad Institute Genome Sequencing Platform"/>
            <person name="Russ C."/>
            <person name="Cuomo C."/>
            <person name="Shea T."/>
            <person name="Young S.K."/>
            <person name="Zeng Q."/>
            <person name="Koehrsen M."/>
            <person name="Haas B."/>
            <person name="Borodovsky M."/>
            <person name="Guigo R."/>
            <person name="Alvarado L."/>
            <person name="Berlin A."/>
            <person name="Bochicchio J."/>
            <person name="Borenstein D."/>
            <person name="Chapman S."/>
            <person name="Chen Z."/>
            <person name="Engels R."/>
            <person name="Freedman E."/>
            <person name="Gellesch M."/>
            <person name="Goldberg J."/>
            <person name="Griggs A."/>
            <person name="Gujja S."/>
            <person name="Heiman D."/>
            <person name="Hepburn T."/>
            <person name="Howarth C."/>
            <person name="Jen D."/>
            <person name="Larson L."/>
            <person name="Lewis B."/>
            <person name="Mehta T."/>
            <person name="Park D."/>
            <person name="Pearson M."/>
            <person name="Roberts A."/>
            <person name="Saif S."/>
            <person name="Shenoy N."/>
            <person name="Sisk P."/>
            <person name="Stolte C."/>
            <person name="Sykes S."/>
            <person name="Thomson T."/>
            <person name="Walk T."/>
            <person name="White J."/>
            <person name="Yandava C."/>
            <person name="Burger G."/>
            <person name="Gray M.W."/>
            <person name="Holland P.W.H."/>
            <person name="King N."/>
            <person name="Lang F.B.F."/>
            <person name="Roger A.J."/>
            <person name="Ruiz-Trillo I."/>
            <person name="Lander E."/>
            <person name="Nusbaum C."/>
        </authorList>
    </citation>
    <scope>NUCLEOTIDE SEQUENCE [LARGE SCALE GENOMIC DNA]</scope>
    <source>
        <strain evidence="11 12">DAOM BR117</strain>
    </source>
</reference>
<dbReference type="eggNOG" id="KOG3394">
    <property type="taxonomic scope" value="Eukaryota"/>
</dbReference>